<dbReference type="PANTHER" id="PTHR24379:SF127">
    <property type="entry name" value="BLOODY FINGERS-RELATED"/>
    <property type="match status" value="1"/>
</dbReference>
<name>A0A2H1WLQ9_SPOFR</name>
<dbReference type="InterPro" id="IPR036236">
    <property type="entry name" value="Znf_C2H2_sf"/>
</dbReference>
<gene>
    <name evidence="7" type="ORF">SFRICE_024577</name>
</gene>
<dbReference type="SMART" id="SM00355">
    <property type="entry name" value="ZnF_C2H2"/>
    <property type="match status" value="7"/>
</dbReference>
<feature type="domain" description="C2H2-type" evidence="6">
    <location>
        <begin position="45"/>
        <end position="73"/>
    </location>
</feature>
<evidence type="ECO:0000256" key="1">
    <source>
        <dbReference type="ARBA" id="ARBA00022723"/>
    </source>
</evidence>
<organism evidence="7">
    <name type="scientific">Spodoptera frugiperda</name>
    <name type="common">Fall armyworm</name>
    <dbReference type="NCBI Taxonomy" id="7108"/>
    <lineage>
        <taxon>Eukaryota</taxon>
        <taxon>Metazoa</taxon>
        <taxon>Ecdysozoa</taxon>
        <taxon>Arthropoda</taxon>
        <taxon>Hexapoda</taxon>
        <taxon>Insecta</taxon>
        <taxon>Pterygota</taxon>
        <taxon>Neoptera</taxon>
        <taxon>Endopterygota</taxon>
        <taxon>Lepidoptera</taxon>
        <taxon>Glossata</taxon>
        <taxon>Ditrysia</taxon>
        <taxon>Noctuoidea</taxon>
        <taxon>Noctuidae</taxon>
        <taxon>Amphipyrinae</taxon>
        <taxon>Spodoptera</taxon>
    </lineage>
</organism>
<dbReference type="GO" id="GO:0000977">
    <property type="term" value="F:RNA polymerase II transcription regulatory region sequence-specific DNA binding"/>
    <property type="evidence" value="ECO:0007669"/>
    <property type="project" value="TreeGrafter"/>
</dbReference>
<evidence type="ECO:0000256" key="2">
    <source>
        <dbReference type="ARBA" id="ARBA00022737"/>
    </source>
</evidence>
<dbReference type="PROSITE" id="PS00028">
    <property type="entry name" value="ZINC_FINGER_C2H2_1"/>
    <property type="match status" value="5"/>
</dbReference>
<dbReference type="SUPFAM" id="SSF57667">
    <property type="entry name" value="beta-beta-alpha zinc fingers"/>
    <property type="match status" value="3"/>
</dbReference>
<evidence type="ECO:0000256" key="4">
    <source>
        <dbReference type="ARBA" id="ARBA00022833"/>
    </source>
</evidence>
<dbReference type="FunFam" id="3.30.160.60:FF:000100">
    <property type="entry name" value="Zinc finger 45-like"/>
    <property type="match status" value="1"/>
</dbReference>
<dbReference type="GO" id="GO:0000981">
    <property type="term" value="F:DNA-binding transcription factor activity, RNA polymerase II-specific"/>
    <property type="evidence" value="ECO:0007669"/>
    <property type="project" value="TreeGrafter"/>
</dbReference>
<keyword evidence="4" id="KW-0862">Zinc</keyword>
<dbReference type="Pfam" id="PF00096">
    <property type="entry name" value="zf-C2H2"/>
    <property type="match status" value="4"/>
</dbReference>
<dbReference type="Gene3D" id="3.30.160.60">
    <property type="entry name" value="Classic Zinc Finger"/>
    <property type="match status" value="4"/>
</dbReference>
<evidence type="ECO:0000256" key="5">
    <source>
        <dbReference type="PROSITE-ProRule" id="PRU00042"/>
    </source>
</evidence>
<feature type="domain" description="C2H2-type" evidence="6">
    <location>
        <begin position="227"/>
        <end position="255"/>
    </location>
</feature>
<feature type="domain" description="C2H2-type" evidence="6">
    <location>
        <begin position="169"/>
        <end position="197"/>
    </location>
</feature>
<feature type="domain" description="C2H2-type" evidence="6">
    <location>
        <begin position="141"/>
        <end position="164"/>
    </location>
</feature>
<protein>
    <submittedName>
        <fullName evidence="7">SFRICE_024577</fullName>
    </submittedName>
</protein>
<evidence type="ECO:0000313" key="7">
    <source>
        <dbReference type="EMBL" id="SOQ54010.1"/>
    </source>
</evidence>
<dbReference type="PANTHER" id="PTHR24379">
    <property type="entry name" value="KRAB AND ZINC FINGER DOMAIN-CONTAINING"/>
    <property type="match status" value="1"/>
</dbReference>
<keyword evidence="2" id="KW-0677">Repeat</keyword>
<evidence type="ECO:0000259" key="6">
    <source>
        <dbReference type="PROSITE" id="PS50157"/>
    </source>
</evidence>
<reference evidence="7" key="1">
    <citation type="submission" date="2016-07" db="EMBL/GenBank/DDBJ databases">
        <authorList>
            <person name="Bretaudeau A."/>
        </authorList>
    </citation>
    <scope>NUCLEOTIDE SEQUENCE</scope>
    <source>
        <strain evidence="7">Rice</strain>
        <tissue evidence="7">Whole body</tissue>
    </source>
</reference>
<dbReference type="FunFam" id="3.30.160.60:FF:000065">
    <property type="entry name" value="B-cell CLL/lymphoma 6, member B"/>
    <property type="match status" value="1"/>
</dbReference>
<feature type="domain" description="C2H2-type" evidence="6">
    <location>
        <begin position="74"/>
        <end position="104"/>
    </location>
</feature>
<dbReference type="AlphaFoldDB" id="A0A2H1WLQ9"/>
<dbReference type="Pfam" id="PF12874">
    <property type="entry name" value="zf-met"/>
    <property type="match status" value="1"/>
</dbReference>
<dbReference type="Pfam" id="PF13894">
    <property type="entry name" value="zf-C2H2_4"/>
    <property type="match status" value="1"/>
</dbReference>
<sequence>MTSPALGEAKGSVRLLLTKNHPLFFSPHSSIDSHRYHKDTHKARLQCTECDKTFRHRTGLMNHRLAVHEYHNAFPCTVCEKVFRWKTSLKRHLEKHEVMKGKSPSSAAYCSTCNINFSSICSYQRHLKISLKHVTQDQFKFICDHCNKRFSDKTKIRDHIEEKHLHKTFQCHICLKTSKNRVGLDQHIRNVHKGRPNNKMCHHCGKGFPTKVQLESHIRTHTGERPFICEFCPTTFSQQSNLYKHNRQVHLNIKSKRYPLGKAKIDKPQEIPTIDPTPMDQYRLPMLQYSTEKSFVI</sequence>
<keyword evidence="1" id="KW-0479">Metal-binding</keyword>
<dbReference type="InterPro" id="IPR013087">
    <property type="entry name" value="Znf_C2H2_type"/>
</dbReference>
<keyword evidence="3 5" id="KW-0863">Zinc-finger</keyword>
<dbReference type="PROSITE" id="PS50157">
    <property type="entry name" value="ZINC_FINGER_C2H2_2"/>
    <property type="match status" value="6"/>
</dbReference>
<dbReference type="GO" id="GO:0008270">
    <property type="term" value="F:zinc ion binding"/>
    <property type="evidence" value="ECO:0007669"/>
    <property type="project" value="UniProtKB-KW"/>
</dbReference>
<evidence type="ECO:0000256" key="3">
    <source>
        <dbReference type="ARBA" id="ARBA00022771"/>
    </source>
</evidence>
<dbReference type="EMBL" id="ODYU01009516">
    <property type="protein sequence ID" value="SOQ54010.1"/>
    <property type="molecule type" value="Genomic_DNA"/>
</dbReference>
<dbReference type="GO" id="GO:0005634">
    <property type="term" value="C:nucleus"/>
    <property type="evidence" value="ECO:0007669"/>
    <property type="project" value="TreeGrafter"/>
</dbReference>
<proteinExistence type="predicted"/>
<feature type="domain" description="C2H2-type" evidence="6">
    <location>
        <begin position="199"/>
        <end position="226"/>
    </location>
</feature>
<accession>A0A2H1WLQ9</accession>